<keyword evidence="1 2" id="KW-0807">Transducer</keyword>
<organism evidence="5 6">
    <name type="scientific">Brevibacillus invocatus</name>
    <dbReference type="NCBI Taxonomy" id="173959"/>
    <lineage>
        <taxon>Bacteria</taxon>
        <taxon>Bacillati</taxon>
        <taxon>Bacillota</taxon>
        <taxon>Bacilli</taxon>
        <taxon>Bacillales</taxon>
        <taxon>Paenibacillaceae</taxon>
        <taxon>Brevibacillus</taxon>
    </lineage>
</organism>
<dbReference type="GO" id="GO:0016020">
    <property type="term" value="C:membrane"/>
    <property type="evidence" value="ECO:0007669"/>
    <property type="project" value="InterPro"/>
</dbReference>
<dbReference type="PROSITE" id="PS50111">
    <property type="entry name" value="CHEMOTAXIS_TRANSDUC_2"/>
    <property type="match status" value="1"/>
</dbReference>
<sequence length="317" mass="34945">MFWRKNKGNVENEVAATSVATLDVPEEKQEEAALQEELQAIYEKLGNILAQNASLNTQQAQIEQLGQQMHQIVENIQRINENDDESAGQLHTRGERLRTICLQSVGQVEGGMQAMNDVVNVMSQLEQESTNTSLSMSRLEERSSEITSIVQVISDIANQTNLLALNAAIEAARAGEQGRGFAVVADEVRKLAEMTANSTKNIAELIGKIQEETKEALSNSEKNSDAIKSGLSISKEASKKMEGIVSSFQDVQEEVSGVMQIIDHQKQFADEVAREVTQAKQMLDHLQEQMGRLVQQADQVEGQVEESVQVVKKLLPS</sequence>
<dbReference type="GO" id="GO:0007165">
    <property type="term" value="P:signal transduction"/>
    <property type="evidence" value="ECO:0007669"/>
    <property type="project" value="UniProtKB-KW"/>
</dbReference>
<evidence type="ECO:0000313" key="5">
    <source>
        <dbReference type="EMBL" id="RNB74887.1"/>
    </source>
</evidence>
<proteinExistence type="predicted"/>
<dbReference type="PANTHER" id="PTHR32089">
    <property type="entry name" value="METHYL-ACCEPTING CHEMOTAXIS PROTEIN MCPB"/>
    <property type="match status" value="1"/>
</dbReference>
<gene>
    <name evidence="5" type="ORF">EDM52_09200</name>
</gene>
<dbReference type="InterPro" id="IPR004089">
    <property type="entry name" value="MCPsignal_dom"/>
</dbReference>
<evidence type="ECO:0000256" key="3">
    <source>
        <dbReference type="SAM" id="Coils"/>
    </source>
</evidence>
<dbReference type="EMBL" id="RHHR01000013">
    <property type="protein sequence ID" value="RNB74887.1"/>
    <property type="molecule type" value="Genomic_DNA"/>
</dbReference>
<comment type="caution">
    <text evidence="5">The sequence shown here is derived from an EMBL/GenBank/DDBJ whole genome shotgun (WGS) entry which is preliminary data.</text>
</comment>
<feature type="domain" description="Methyl-accepting transducer" evidence="4">
    <location>
        <begin position="56"/>
        <end position="280"/>
    </location>
</feature>
<keyword evidence="6" id="KW-1185">Reference proteome</keyword>
<dbReference type="PANTHER" id="PTHR32089:SF112">
    <property type="entry name" value="LYSOZYME-LIKE PROTEIN-RELATED"/>
    <property type="match status" value="1"/>
</dbReference>
<dbReference type="AlphaFoldDB" id="A0A3M8CHS9"/>
<protein>
    <submittedName>
        <fullName evidence="5">Methyl-accepting chemotaxis protein</fullName>
    </submittedName>
</protein>
<evidence type="ECO:0000256" key="1">
    <source>
        <dbReference type="ARBA" id="ARBA00023224"/>
    </source>
</evidence>
<dbReference type="Proteomes" id="UP000282028">
    <property type="component" value="Unassembled WGS sequence"/>
</dbReference>
<evidence type="ECO:0000256" key="2">
    <source>
        <dbReference type="PROSITE-ProRule" id="PRU00284"/>
    </source>
</evidence>
<evidence type="ECO:0000313" key="6">
    <source>
        <dbReference type="Proteomes" id="UP000282028"/>
    </source>
</evidence>
<name>A0A3M8CHS9_9BACL</name>
<feature type="coiled-coil region" evidence="3">
    <location>
        <begin position="55"/>
        <end position="82"/>
    </location>
</feature>
<reference evidence="5 6" key="1">
    <citation type="submission" date="2018-10" db="EMBL/GenBank/DDBJ databases">
        <title>Phylogenomics of Brevibacillus.</title>
        <authorList>
            <person name="Dunlap C."/>
        </authorList>
    </citation>
    <scope>NUCLEOTIDE SEQUENCE [LARGE SCALE GENOMIC DNA]</scope>
    <source>
        <strain evidence="5 6">JCM 12215</strain>
    </source>
</reference>
<dbReference type="SMART" id="SM00283">
    <property type="entry name" value="MA"/>
    <property type="match status" value="1"/>
</dbReference>
<dbReference type="Gene3D" id="1.10.287.950">
    <property type="entry name" value="Methyl-accepting chemotaxis protein"/>
    <property type="match status" value="1"/>
</dbReference>
<feature type="coiled-coil region" evidence="3">
    <location>
        <begin position="269"/>
        <end position="303"/>
    </location>
</feature>
<dbReference type="RefSeq" id="WP_122908705.1">
    <property type="nucleotide sequence ID" value="NZ_CBCSBE010000005.1"/>
</dbReference>
<accession>A0A3M8CHS9</accession>
<keyword evidence="3" id="KW-0175">Coiled coil</keyword>
<evidence type="ECO:0000259" key="4">
    <source>
        <dbReference type="PROSITE" id="PS50111"/>
    </source>
</evidence>
<dbReference type="OrthoDB" id="9807021at2"/>
<dbReference type="Pfam" id="PF00015">
    <property type="entry name" value="MCPsignal"/>
    <property type="match status" value="1"/>
</dbReference>
<dbReference type="SUPFAM" id="SSF58104">
    <property type="entry name" value="Methyl-accepting chemotaxis protein (MCP) signaling domain"/>
    <property type="match status" value="1"/>
</dbReference>